<protein>
    <recommendedName>
        <fullName evidence="2">DUF6265 domain-containing protein</fullName>
    </recommendedName>
</protein>
<keyword evidence="4" id="KW-1185">Reference proteome</keyword>
<sequence>MKTNVFLALMMTMSLSAQQTLQLEKNQESPKASLSEVSLLAGHWKGEAFGGMTEEIWSPPQGNSMMFVFRLMNDGEVTFYEIGHILQQNETLILQLKHFNGDLKGWEEKDETVDFKLVKIEDNKVYFEGMTIEKMDKDHVNFHVLVSESGKEREVIFRYERVKT</sequence>
<feature type="signal peptide" evidence="1">
    <location>
        <begin position="1"/>
        <end position="17"/>
    </location>
</feature>
<accession>A0A2T0MIE3</accession>
<feature type="domain" description="DUF6265" evidence="2">
    <location>
        <begin position="39"/>
        <end position="144"/>
    </location>
</feature>
<dbReference type="OrthoDB" id="7567258at2"/>
<dbReference type="Proteomes" id="UP000237640">
    <property type="component" value="Unassembled WGS sequence"/>
</dbReference>
<dbReference type="AlphaFoldDB" id="A0A2T0MIE3"/>
<evidence type="ECO:0000256" key="1">
    <source>
        <dbReference type="SAM" id="SignalP"/>
    </source>
</evidence>
<name>A0A2T0MIE3_9FLAO</name>
<evidence type="ECO:0000259" key="2">
    <source>
        <dbReference type="Pfam" id="PF19780"/>
    </source>
</evidence>
<feature type="chain" id="PRO_5015660371" description="DUF6265 domain-containing protein" evidence="1">
    <location>
        <begin position="18"/>
        <end position="164"/>
    </location>
</feature>
<comment type="caution">
    <text evidence="3">The sequence shown here is derived from an EMBL/GenBank/DDBJ whole genome shotgun (WGS) entry which is preliminary data.</text>
</comment>
<keyword evidence="1" id="KW-0732">Signal</keyword>
<dbReference type="RefSeq" id="WP_106144178.1">
    <property type="nucleotide sequence ID" value="NZ_PVYX01000001.1"/>
</dbReference>
<dbReference type="Pfam" id="PF19780">
    <property type="entry name" value="DUF6265"/>
    <property type="match status" value="1"/>
</dbReference>
<gene>
    <name evidence="3" type="ORF">CLV81_1279</name>
</gene>
<reference evidence="3 4" key="1">
    <citation type="submission" date="2018-03" db="EMBL/GenBank/DDBJ databases">
        <title>Genomic Encyclopedia of Archaeal and Bacterial Type Strains, Phase II (KMG-II): from individual species to whole genera.</title>
        <authorList>
            <person name="Goeker M."/>
        </authorList>
    </citation>
    <scope>NUCLEOTIDE SEQUENCE [LARGE SCALE GENOMIC DNA]</scope>
    <source>
        <strain evidence="3 4">DSM 25027</strain>
    </source>
</reference>
<organism evidence="3 4">
    <name type="scientific">Flagellimonas meridianipacifica</name>
    <dbReference type="NCBI Taxonomy" id="1080225"/>
    <lineage>
        <taxon>Bacteria</taxon>
        <taxon>Pseudomonadati</taxon>
        <taxon>Bacteroidota</taxon>
        <taxon>Flavobacteriia</taxon>
        <taxon>Flavobacteriales</taxon>
        <taxon>Flavobacteriaceae</taxon>
        <taxon>Flagellimonas</taxon>
    </lineage>
</organism>
<evidence type="ECO:0000313" key="4">
    <source>
        <dbReference type="Proteomes" id="UP000237640"/>
    </source>
</evidence>
<proteinExistence type="predicted"/>
<dbReference type="InterPro" id="IPR046232">
    <property type="entry name" value="DUF6265"/>
</dbReference>
<evidence type="ECO:0000313" key="3">
    <source>
        <dbReference type="EMBL" id="PRX57276.1"/>
    </source>
</evidence>
<dbReference type="EMBL" id="PVYX01000001">
    <property type="protein sequence ID" value="PRX57276.1"/>
    <property type="molecule type" value="Genomic_DNA"/>
</dbReference>